<sequence length="100" mass="10873">MRLFEIILLISLVVCAVSVGFARDLLASIVIFMSYSLIMCVIWILLQSPDLAITEAAVGAGVTSILFFITLKKIRAISKARDAVDGGTIRKEGQDEQEKG</sequence>
<gene>
    <name evidence="7" type="ORF">WMQ36_12595</name>
</gene>
<evidence type="ECO:0000259" key="6">
    <source>
        <dbReference type="Pfam" id="PF13244"/>
    </source>
</evidence>
<protein>
    <submittedName>
        <fullName evidence="7">Hydrogenase subunit MbhD domain-containing protein</fullName>
    </submittedName>
</protein>
<evidence type="ECO:0000256" key="5">
    <source>
        <dbReference type="ARBA" id="ARBA00023136"/>
    </source>
</evidence>
<organism evidence="7 8">
    <name type="scientific">Enterocloster hominis</name>
    <name type="common">ex Hitch et al. 2024</name>
    <dbReference type="NCBI Taxonomy" id="1917870"/>
    <lineage>
        <taxon>Bacteria</taxon>
        <taxon>Bacillati</taxon>
        <taxon>Bacillota</taxon>
        <taxon>Clostridia</taxon>
        <taxon>Lachnospirales</taxon>
        <taxon>Lachnospiraceae</taxon>
        <taxon>Enterocloster</taxon>
    </lineage>
</organism>
<evidence type="ECO:0000313" key="7">
    <source>
        <dbReference type="EMBL" id="MEQ2425819.1"/>
    </source>
</evidence>
<name>A0ABV1D9M2_9FIRM</name>
<dbReference type="Proteomes" id="UP001454086">
    <property type="component" value="Unassembled WGS sequence"/>
</dbReference>
<evidence type="ECO:0000256" key="2">
    <source>
        <dbReference type="ARBA" id="ARBA00022475"/>
    </source>
</evidence>
<evidence type="ECO:0000256" key="1">
    <source>
        <dbReference type="ARBA" id="ARBA00004651"/>
    </source>
</evidence>
<keyword evidence="5" id="KW-0472">Membrane</keyword>
<dbReference type="Pfam" id="PF13244">
    <property type="entry name" value="MbhD"/>
    <property type="match status" value="1"/>
</dbReference>
<keyword evidence="2" id="KW-1003">Cell membrane</keyword>
<evidence type="ECO:0000256" key="4">
    <source>
        <dbReference type="ARBA" id="ARBA00022989"/>
    </source>
</evidence>
<keyword evidence="3" id="KW-0812">Transmembrane</keyword>
<comment type="caution">
    <text evidence="7">The sequence shown here is derived from an EMBL/GenBank/DDBJ whole genome shotgun (WGS) entry which is preliminary data.</text>
</comment>
<keyword evidence="8" id="KW-1185">Reference proteome</keyword>
<accession>A0ABV1D9M2</accession>
<dbReference type="RefSeq" id="WP_008720969.1">
    <property type="nucleotide sequence ID" value="NZ_JBBMFM010000042.1"/>
</dbReference>
<comment type="subcellular location">
    <subcellularLocation>
        <location evidence="1">Cell membrane</location>
        <topology evidence="1">Multi-pass membrane protein</topology>
    </subcellularLocation>
</comment>
<keyword evidence="4" id="KW-1133">Transmembrane helix</keyword>
<proteinExistence type="predicted"/>
<evidence type="ECO:0000313" key="8">
    <source>
        <dbReference type="Proteomes" id="UP001454086"/>
    </source>
</evidence>
<evidence type="ECO:0000256" key="3">
    <source>
        <dbReference type="ARBA" id="ARBA00022692"/>
    </source>
</evidence>
<feature type="domain" description="MrpA C-terminal/MbhD" evidence="6">
    <location>
        <begin position="12"/>
        <end position="75"/>
    </location>
</feature>
<reference evidence="7 8" key="1">
    <citation type="submission" date="2024-03" db="EMBL/GenBank/DDBJ databases">
        <title>Human intestinal bacterial collection.</title>
        <authorList>
            <person name="Pauvert C."/>
            <person name="Hitch T.C.A."/>
            <person name="Clavel T."/>
        </authorList>
    </citation>
    <scope>NUCLEOTIDE SEQUENCE [LARGE SCALE GENOMIC DNA]</scope>
    <source>
        <strain evidence="7 8">CLA-SR-H021</strain>
    </source>
</reference>
<dbReference type="EMBL" id="JBBMFM010000042">
    <property type="protein sequence ID" value="MEQ2425819.1"/>
    <property type="molecule type" value="Genomic_DNA"/>
</dbReference>
<dbReference type="InterPro" id="IPR025383">
    <property type="entry name" value="MrpA_C/MbhD"/>
</dbReference>